<keyword evidence="2" id="KW-1185">Reference proteome</keyword>
<dbReference type="HOGENOM" id="CLU_1562846_0_0_1"/>
<proteinExistence type="predicted"/>
<reference evidence="1 2" key="2">
    <citation type="journal article" date="2012" name="PLoS Pathog.">
        <title>Diverse lifestyles and strategies of plant pathogenesis encoded in the genomes of eighteen Dothideomycetes fungi.</title>
        <authorList>
            <person name="Ohm R.A."/>
            <person name="Feau N."/>
            <person name="Henrissat B."/>
            <person name="Schoch C.L."/>
            <person name="Horwitz B.A."/>
            <person name="Barry K.W."/>
            <person name="Condon B.J."/>
            <person name="Copeland A.C."/>
            <person name="Dhillon B."/>
            <person name="Glaser F."/>
            <person name="Hesse C.N."/>
            <person name="Kosti I."/>
            <person name="LaButti K."/>
            <person name="Lindquist E.A."/>
            <person name="Lucas S."/>
            <person name="Salamov A.A."/>
            <person name="Bradshaw R.E."/>
            <person name="Ciuffetti L."/>
            <person name="Hamelin R.C."/>
            <person name="Kema G.H.J."/>
            <person name="Lawrence C."/>
            <person name="Scott J.A."/>
            <person name="Spatafora J.W."/>
            <person name="Turgeon B.G."/>
            <person name="de Wit P.J.G.M."/>
            <person name="Zhong S."/>
            <person name="Goodwin S.B."/>
            <person name="Grigoriev I.V."/>
        </authorList>
    </citation>
    <scope>NUCLEOTIDE SEQUENCE [LARGE SCALE GENOMIC DNA]</scope>
    <source>
        <strain evidence="2">NZE10 / CBS 128990</strain>
    </source>
</reference>
<protein>
    <submittedName>
        <fullName evidence="1">Uncharacterized protein</fullName>
    </submittedName>
</protein>
<evidence type="ECO:0000313" key="1">
    <source>
        <dbReference type="EMBL" id="EME39194.1"/>
    </source>
</evidence>
<dbReference type="Proteomes" id="UP000016933">
    <property type="component" value="Unassembled WGS sequence"/>
</dbReference>
<dbReference type="EMBL" id="KB446545">
    <property type="protein sequence ID" value="EME39194.1"/>
    <property type="molecule type" value="Genomic_DNA"/>
</dbReference>
<reference evidence="2" key="1">
    <citation type="journal article" date="2012" name="PLoS Genet.">
        <title>The genomes of the fungal plant pathogens Cladosporium fulvum and Dothistroma septosporum reveal adaptation to different hosts and lifestyles but also signatures of common ancestry.</title>
        <authorList>
            <person name="de Wit P.J.G.M."/>
            <person name="van der Burgt A."/>
            <person name="Oekmen B."/>
            <person name="Stergiopoulos I."/>
            <person name="Abd-Elsalam K.A."/>
            <person name="Aerts A.L."/>
            <person name="Bahkali A.H."/>
            <person name="Beenen H.G."/>
            <person name="Chettri P."/>
            <person name="Cox M.P."/>
            <person name="Datema E."/>
            <person name="de Vries R.P."/>
            <person name="Dhillon B."/>
            <person name="Ganley A.R."/>
            <person name="Griffiths S.A."/>
            <person name="Guo Y."/>
            <person name="Hamelin R.C."/>
            <person name="Henrissat B."/>
            <person name="Kabir M.S."/>
            <person name="Jashni M.K."/>
            <person name="Kema G."/>
            <person name="Klaubauf S."/>
            <person name="Lapidus A."/>
            <person name="Levasseur A."/>
            <person name="Lindquist E."/>
            <person name="Mehrabi R."/>
            <person name="Ohm R.A."/>
            <person name="Owen T.J."/>
            <person name="Salamov A."/>
            <person name="Schwelm A."/>
            <person name="Schijlen E."/>
            <person name="Sun H."/>
            <person name="van den Burg H.A."/>
            <person name="van Ham R.C.H.J."/>
            <person name="Zhang S."/>
            <person name="Goodwin S.B."/>
            <person name="Grigoriev I.V."/>
            <person name="Collemare J."/>
            <person name="Bradshaw R.E."/>
        </authorList>
    </citation>
    <scope>NUCLEOTIDE SEQUENCE [LARGE SCALE GENOMIC DNA]</scope>
    <source>
        <strain evidence="2">NZE10 / CBS 128990</strain>
    </source>
</reference>
<name>M2Y1L2_DOTSN</name>
<dbReference type="OrthoDB" id="3635520at2759"/>
<accession>M2Y1L2</accession>
<dbReference type="AlphaFoldDB" id="M2Y1L2"/>
<evidence type="ECO:0000313" key="2">
    <source>
        <dbReference type="Proteomes" id="UP000016933"/>
    </source>
</evidence>
<sequence>MLDTTAPASRKPTESDRYYCPLFHSYVSDLARGFMARYGDKASFGIDGTSKGGLSRARLEHRLLFGLLLQHCSQDDLAELDHTSLANLNSLAELYDIIEFLAPTIRTSLLNREDIWQDVRNELKLYMTLSVKLRCESVFYDALCHLIGSGDDLSFPPANWTLILLLPSRSP</sequence>
<organism evidence="1 2">
    <name type="scientific">Dothistroma septosporum (strain NZE10 / CBS 128990)</name>
    <name type="common">Red band needle blight fungus</name>
    <name type="synonym">Mycosphaerella pini</name>
    <dbReference type="NCBI Taxonomy" id="675120"/>
    <lineage>
        <taxon>Eukaryota</taxon>
        <taxon>Fungi</taxon>
        <taxon>Dikarya</taxon>
        <taxon>Ascomycota</taxon>
        <taxon>Pezizomycotina</taxon>
        <taxon>Dothideomycetes</taxon>
        <taxon>Dothideomycetidae</taxon>
        <taxon>Mycosphaerellales</taxon>
        <taxon>Mycosphaerellaceae</taxon>
        <taxon>Dothistroma</taxon>
    </lineage>
</organism>
<gene>
    <name evidence="1" type="ORF">DOTSEDRAFT_75062</name>
</gene>